<dbReference type="GO" id="GO:0003700">
    <property type="term" value="F:DNA-binding transcription factor activity"/>
    <property type="evidence" value="ECO:0007669"/>
    <property type="project" value="TreeGrafter"/>
</dbReference>
<evidence type="ECO:0000313" key="6">
    <source>
        <dbReference type="EMBL" id="GGJ82226.1"/>
    </source>
</evidence>
<evidence type="ECO:0000256" key="2">
    <source>
        <dbReference type="ARBA" id="ARBA00023125"/>
    </source>
</evidence>
<dbReference type="AlphaFoldDB" id="A0A917PJU3"/>
<dbReference type="PANTHER" id="PTHR30055:SF234">
    <property type="entry name" value="HTH-TYPE TRANSCRIPTIONAL REGULATOR BETI"/>
    <property type="match status" value="1"/>
</dbReference>
<reference evidence="6" key="2">
    <citation type="submission" date="2020-09" db="EMBL/GenBank/DDBJ databases">
        <authorList>
            <person name="Sun Q."/>
            <person name="Ohkuma M."/>
        </authorList>
    </citation>
    <scope>NUCLEOTIDE SEQUENCE</scope>
    <source>
        <strain evidence="6">JCM 12580</strain>
    </source>
</reference>
<dbReference type="RefSeq" id="WP_188631076.1">
    <property type="nucleotide sequence ID" value="NZ_BMNQ01000001.1"/>
</dbReference>
<dbReference type="GO" id="GO:0000976">
    <property type="term" value="F:transcription cis-regulatory region binding"/>
    <property type="evidence" value="ECO:0007669"/>
    <property type="project" value="TreeGrafter"/>
</dbReference>
<dbReference type="Gene3D" id="1.10.357.10">
    <property type="entry name" value="Tetracycline Repressor, domain 2"/>
    <property type="match status" value="1"/>
</dbReference>
<dbReference type="EMBL" id="BMNQ01000001">
    <property type="protein sequence ID" value="GGJ82226.1"/>
    <property type="molecule type" value="Genomic_DNA"/>
</dbReference>
<dbReference type="PRINTS" id="PR00455">
    <property type="entry name" value="HTHTETR"/>
</dbReference>
<keyword evidence="3" id="KW-0804">Transcription</keyword>
<evidence type="ECO:0000256" key="4">
    <source>
        <dbReference type="PROSITE-ProRule" id="PRU00335"/>
    </source>
</evidence>
<dbReference type="InterPro" id="IPR050109">
    <property type="entry name" value="HTH-type_TetR-like_transc_reg"/>
</dbReference>
<comment type="caution">
    <text evidence="6">The sequence shown here is derived from an EMBL/GenBank/DDBJ whole genome shotgun (WGS) entry which is preliminary data.</text>
</comment>
<dbReference type="InterPro" id="IPR036271">
    <property type="entry name" value="Tet_transcr_reg_TetR-rel_C_sf"/>
</dbReference>
<organism evidence="6 7">
    <name type="scientific">Lentibacillus kapialis</name>
    <dbReference type="NCBI Taxonomy" id="340214"/>
    <lineage>
        <taxon>Bacteria</taxon>
        <taxon>Bacillati</taxon>
        <taxon>Bacillota</taxon>
        <taxon>Bacilli</taxon>
        <taxon>Bacillales</taxon>
        <taxon>Bacillaceae</taxon>
        <taxon>Lentibacillus</taxon>
    </lineage>
</organism>
<dbReference type="InterPro" id="IPR041479">
    <property type="entry name" value="TetR_CgmR_C"/>
</dbReference>
<dbReference type="PROSITE" id="PS50977">
    <property type="entry name" value="HTH_TETR_2"/>
    <property type="match status" value="1"/>
</dbReference>
<sequence length="181" mass="20485">MSKNDTRSKILKAAAYIVQSDGILNLTLEAAAEQAGVSKGGLLYHFPSKDALVAGMVQDPMQSYIDNIEKNVDQDTLQHERGKWTRSFIKGTFEQRNPDKHMDAGLMAAAAINRDLLKPVQDAYEQWQHHIDDDGLDPINATILRLAVDGLWFSEIFELAPLEDNRRQRVLERLIQLTKEK</sequence>
<keyword evidence="1" id="KW-0805">Transcription regulation</keyword>
<proteinExistence type="predicted"/>
<protein>
    <submittedName>
        <fullName evidence="6">TetR family transcriptional regulator</fullName>
    </submittedName>
</protein>
<dbReference type="PANTHER" id="PTHR30055">
    <property type="entry name" value="HTH-TYPE TRANSCRIPTIONAL REGULATOR RUTR"/>
    <property type="match status" value="1"/>
</dbReference>
<keyword evidence="7" id="KW-1185">Reference proteome</keyword>
<evidence type="ECO:0000259" key="5">
    <source>
        <dbReference type="PROSITE" id="PS50977"/>
    </source>
</evidence>
<feature type="domain" description="HTH tetR-type" evidence="5">
    <location>
        <begin position="4"/>
        <end position="64"/>
    </location>
</feature>
<dbReference type="InterPro" id="IPR009057">
    <property type="entry name" value="Homeodomain-like_sf"/>
</dbReference>
<evidence type="ECO:0000313" key="7">
    <source>
        <dbReference type="Proteomes" id="UP000658382"/>
    </source>
</evidence>
<dbReference type="SUPFAM" id="SSF46689">
    <property type="entry name" value="Homeodomain-like"/>
    <property type="match status" value="1"/>
</dbReference>
<dbReference type="InterPro" id="IPR001647">
    <property type="entry name" value="HTH_TetR"/>
</dbReference>
<feature type="DNA-binding region" description="H-T-H motif" evidence="4">
    <location>
        <begin position="27"/>
        <end position="46"/>
    </location>
</feature>
<dbReference type="Proteomes" id="UP000658382">
    <property type="component" value="Unassembled WGS sequence"/>
</dbReference>
<accession>A0A917PJU3</accession>
<dbReference type="Pfam" id="PF00440">
    <property type="entry name" value="TetR_N"/>
    <property type="match status" value="1"/>
</dbReference>
<reference evidence="6" key="1">
    <citation type="journal article" date="2014" name="Int. J. Syst. Evol. Microbiol.">
        <title>Complete genome sequence of Corynebacterium casei LMG S-19264T (=DSM 44701T), isolated from a smear-ripened cheese.</title>
        <authorList>
            <consortium name="US DOE Joint Genome Institute (JGI-PGF)"/>
            <person name="Walter F."/>
            <person name="Albersmeier A."/>
            <person name="Kalinowski J."/>
            <person name="Ruckert C."/>
        </authorList>
    </citation>
    <scope>NUCLEOTIDE SEQUENCE</scope>
    <source>
        <strain evidence="6">JCM 12580</strain>
    </source>
</reference>
<keyword evidence="2 4" id="KW-0238">DNA-binding</keyword>
<evidence type="ECO:0000256" key="3">
    <source>
        <dbReference type="ARBA" id="ARBA00023163"/>
    </source>
</evidence>
<name>A0A917PJU3_9BACI</name>
<dbReference type="Pfam" id="PF17937">
    <property type="entry name" value="TetR_C_28"/>
    <property type="match status" value="1"/>
</dbReference>
<dbReference type="SUPFAM" id="SSF48498">
    <property type="entry name" value="Tetracyclin repressor-like, C-terminal domain"/>
    <property type="match status" value="1"/>
</dbReference>
<gene>
    <name evidence="6" type="ORF">GCM10007063_00870</name>
</gene>
<evidence type="ECO:0000256" key="1">
    <source>
        <dbReference type="ARBA" id="ARBA00023015"/>
    </source>
</evidence>